<dbReference type="Gene3D" id="1.10.10.10">
    <property type="entry name" value="Winged helix-like DNA-binding domain superfamily/Winged helix DNA-binding domain"/>
    <property type="match status" value="1"/>
</dbReference>
<dbReference type="Pfam" id="PF00392">
    <property type="entry name" value="GntR"/>
    <property type="match status" value="1"/>
</dbReference>
<dbReference type="GO" id="GO:0003677">
    <property type="term" value="F:DNA binding"/>
    <property type="evidence" value="ECO:0007669"/>
    <property type="project" value="UniProtKB-KW"/>
</dbReference>
<dbReference type="SUPFAM" id="SSF46785">
    <property type="entry name" value="Winged helix' DNA-binding domain"/>
    <property type="match status" value="1"/>
</dbReference>
<dbReference type="InterPro" id="IPR036388">
    <property type="entry name" value="WH-like_DNA-bd_sf"/>
</dbReference>
<evidence type="ECO:0000256" key="1">
    <source>
        <dbReference type="ARBA" id="ARBA00023015"/>
    </source>
</evidence>
<dbReference type="PANTHER" id="PTHR38445">
    <property type="entry name" value="HTH-TYPE TRANSCRIPTIONAL REPRESSOR YTRA"/>
    <property type="match status" value="1"/>
</dbReference>
<dbReference type="Proteomes" id="UP001235840">
    <property type="component" value="Unassembled WGS sequence"/>
</dbReference>
<keyword evidence="2 5" id="KW-0238">DNA-binding</keyword>
<protein>
    <submittedName>
        <fullName evidence="5">DNA-binding transcriptional regulator YhcF (GntR family)</fullName>
    </submittedName>
</protein>
<keyword evidence="1" id="KW-0805">Transcription regulation</keyword>
<dbReference type="PROSITE" id="PS50949">
    <property type="entry name" value="HTH_GNTR"/>
    <property type="match status" value="1"/>
</dbReference>
<feature type="domain" description="HTH gntR-type" evidence="4">
    <location>
        <begin position="9"/>
        <end position="77"/>
    </location>
</feature>
<gene>
    <name evidence="5" type="ORF">J2S11_002141</name>
</gene>
<dbReference type="EMBL" id="JAUSTY010000007">
    <property type="protein sequence ID" value="MDQ0166240.1"/>
    <property type="molecule type" value="Genomic_DNA"/>
</dbReference>
<dbReference type="InterPro" id="IPR036390">
    <property type="entry name" value="WH_DNA-bd_sf"/>
</dbReference>
<dbReference type="RefSeq" id="WP_307394278.1">
    <property type="nucleotide sequence ID" value="NZ_BAAADK010000048.1"/>
</dbReference>
<accession>A0ABT9VZ19</accession>
<comment type="caution">
    <text evidence="5">The sequence shown here is derived from an EMBL/GenBank/DDBJ whole genome shotgun (WGS) entry which is preliminary data.</text>
</comment>
<dbReference type="PANTHER" id="PTHR38445:SF10">
    <property type="entry name" value="GNTR-FAMILY TRANSCRIPTIONAL REGULATOR"/>
    <property type="match status" value="1"/>
</dbReference>
<reference evidence="5 6" key="1">
    <citation type="submission" date="2023-07" db="EMBL/GenBank/DDBJ databases">
        <title>Genomic Encyclopedia of Type Strains, Phase IV (KMG-IV): sequencing the most valuable type-strain genomes for metagenomic binning, comparative biology and taxonomic classification.</title>
        <authorList>
            <person name="Goeker M."/>
        </authorList>
    </citation>
    <scope>NUCLEOTIDE SEQUENCE [LARGE SCALE GENOMIC DNA]</scope>
    <source>
        <strain evidence="5 6">DSM 12751</strain>
    </source>
</reference>
<proteinExistence type="predicted"/>
<evidence type="ECO:0000256" key="3">
    <source>
        <dbReference type="ARBA" id="ARBA00023163"/>
    </source>
</evidence>
<evidence type="ECO:0000313" key="6">
    <source>
        <dbReference type="Proteomes" id="UP001235840"/>
    </source>
</evidence>
<sequence length="122" mass="14084">MKAMLDESQPIFQQIAQMIMDDIVDGRLNEGEKIPSENELSGFYSINRATARKGLQTLVEQGIIYKQRGIGMFVKEGAKAQLIQERQKQYKDEYVRPLLEEAKRLGMTFEEIITLIKEEDTK</sequence>
<name>A0ABT9VZ19_9BACI</name>
<keyword evidence="6" id="KW-1185">Reference proteome</keyword>
<dbReference type="PRINTS" id="PR00035">
    <property type="entry name" value="HTHGNTR"/>
</dbReference>
<dbReference type="CDD" id="cd07377">
    <property type="entry name" value="WHTH_GntR"/>
    <property type="match status" value="1"/>
</dbReference>
<evidence type="ECO:0000259" key="4">
    <source>
        <dbReference type="PROSITE" id="PS50949"/>
    </source>
</evidence>
<dbReference type="SMART" id="SM00345">
    <property type="entry name" value="HTH_GNTR"/>
    <property type="match status" value="1"/>
</dbReference>
<keyword evidence="3" id="KW-0804">Transcription</keyword>
<evidence type="ECO:0000313" key="5">
    <source>
        <dbReference type="EMBL" id="MDQ0166240.1"/>
    </source>
</evidence>
<organism evidence="5 6">
    <name type="scientific">Caldalkalibacillus horti</name>
    <dbReference type="NCBI Taxonomy" id="77523"/>
    <lineage>
        <taxon>Bacteria</taxon>
        <taxon>Bacillati</taxon>
        <taxon>Bacillota</taxon>
        <taxon>Bacilli</taxon>
        <taxon>Bacillales</taxon>
        <taxon>Bacillaceae</taxon>
        <taxon>Caldalkalibacillus</taxon>
    </lineage>
</organism>
<evidence type="ECO:0000256" key="2">
    <source>
        <dbReference type="ARBA" id="ARBA00023125"/>
    </source>
</evidence>
<dbReference type="InterPro" id="IPR000524">
    <property type="entry name" value="Tscrpt_reg_HTH_GntR"/>
</dbReference>